<feature type="non-terminal residue" evidence="3">
    <location>
        <position position="256"/>
    </location>
</feature>
<keyword evidence="2" id="KW-0472">Membrane</keyword>
<evidence type="ECO:0000256" key="2">
    <source>
        <dbReference type="SAM" id="Phobius"/>
    </source>
</evidence>
<feature type="compositionally biased region" description="Low complexity" evidence="1">
    <location>
        <begin position="122"/>
        <end position="134"/>
    </location>
</feature>
<evidence type="ECO:0000313" key="4">
    <source>
        <dbReference type="Proteomes" id="UP001558613"/>
    </source>
</evidence>
<organism evidence="3 4">
    <name type="scientific">Cirrhinus molitorella</name>
    <name type="common">mud carp</name>
    <dbReference type="NCBI Taxonomy" id="172907"/>
    <lineage>
        <taxon>Eukaryota</taxon>
        <taxon>Metazoa</taxon>
        <taxon>Chordata</taxon>
        <taxon>Craniata</taxon>
        <taxon>Vertebrata</taxon>
        <taxon>Euteleostomi</taxon>
        <taxon>Actinopterygii</taxon>
        <taxon>Neopterygii</taxon>
        <taxon>Teleostei</taxon>
        <taxon>Ostariophysi</taxon>
        <taxon>Cypriniformes</taxon>
        <taxon>Cyprinidae</taxon>
        <taxon>Labeoninae</taxon>
        <taxon>Labeonini</taxon>
        <taxon>Cirrhinus</taxon>
    </lineage>
</organism>
<feature type="region of interest" description="Disordered" evidence="1">
    <location>
        <begin position="234"/>
        <end position="256"/>
    </location>
</feature>
<accession>A0ABR3N1Q9</accession>
<reference evidence="3 4" key="1">
    <citation type="submission" date="2023-09" db="EMBL/GenBank/DDBJ databases">
        <authorList>
            <person name="Wang M."/>
        </authorList>
    </citation>
    <scope>NUCLEOTIDE SEQUENCE [LARGE SCALE GENOMIC DNA]</scope>
    <source>
        <strain evidence="3">GT-2023</strain>
        <tissue evidence="3">Liver</tissue>
    </source>
</reference>
<feature type="region of interest" description="Disordered" evidence="1">
    <location>
        <begin position="122"/>
        <end position="144"/>
    </location>
</feature>
<name>A0ABR3N1Q9_9TELE</name>
<keyword evidence="2" id="KW-1133">Transmembrane helix</keyword>
<evidence type="ECO:0000313" key="3">
    <source>
        <dbReference type="EMBL" id="KAL1270870.1"/>
    </source>
</evidence>
<keyword evidence="2" id="KW-0812">Transmembrane</keyword>
<dbReference type="Proteomes" id="UP001558613">
    <property type="component" value="Unassembled WGS sequence"/>
</dbReference>
<evidence type="ECO:0000256" key="1">
    <source>
        <dbReference type="SAM" id="MobiDB-lite"/>
    </source>
</evidence>
<protein>
    <submittedName>
        <fullName evidence="3">Uncharacterized protein</fullName>
    </submittedName>
</protein>
<sequence length="256" mass="28057">MVRGRDLEHYVEEFLNICHQATCDNVCLMEGLRCGLYDDLRFIMPRGDPCWTLQSYINFALWTGGSPFTVGEVDDDHSLVQPHQTDVAQTDPEHIPPTTVNMETTMPEPLTDGELPPAASMEPVTTAPTTATEPKFPCESDQGCEPATAVPEGILVEIDAGEDWLIDWNTEILPPALSHPAPESSSSSSSLLDTDNILNEMDWNLLFSVTCVDSAILVIALYTLIFPPPQTFASPPARSQLSSCSPSFSPVSRYVK</sequence>
<comment type="caution">
    <text evidence="3">The sequence shown here is derived from an EMBL/GenBank/DDBJ whole genome shotgun (WGS) entry which is preliminary data.</text>
</comment>
<feature type="transmembrane region" description="Helical" evidence="2">
    <location>
        <begin position="205"/>
        <end position="225"/>
    </location>
</feature>
<dbReference type="EMBL" id="JAYMGO010000007">
    <property type="protein sequence ID" value="KAL1270870.1"/>
    <property type="molecule type" value="Genomic_DNA"/>
</dbReference>
<gene>
    <name evidence="3" type="ORF">QQF64_029886</name>
</gene>
<keyword evidence="4" id="KW-1185">Reference proteome</keyword>
<feature type="compositionally biased region" description="Low complexity" evidence="1">
    <location>
        <begin position="239"/>
        <end position="256"/>
    </location>
</feature>
<proteinExistence type="predicted"/>